<feature type="region of interest" description="Disordered" evidence="1">
    <location>
        <begin position="82"/>
        <end position="138"/>
    </location>
</feature>
<sequence length="406" mass="44825">MLRCLVTDAAAESDSRLSELSISQILALTPLHQLQVPPLHWTKHHLRLLRCAFVDDQDITHPHSVYNYSADSQTIPDVATNTITFFPQTPPPPSTSATSVSPSSPPPPPPQIIESSDAHDENITPPDSDSDSDSNTDIDADASAQALKSFLSHRAPFHPHVRWARCLALSRVVAAKEGAMTSLLEKSPLQAKPARSTPTFHYRLFRERVAGTAFAMPSEPSPSILFLQASDIGRCRAASLRHLYLQRHSRDRKRLFDDHLGRIAADMDAFRDPYIAAALIAMAQAGRKSIQSQARSPPPHQDTYSVRLLLSDINNPTCLRTFSAEIPDAFLDKLAYPQLSPLPSATFQIVHTPVAYVPYASFQSRLGQVLLPSRGQKRPRGGRYDQDTPDETMAEEGPNAQVRRLA</sequence>
<name>A0A1B7XQK7_COLHI</name>
<proteinExistence type="predicted"/>
<evidence type="ECO:0000313" key="3">
    <source>
        <dbReference type="Proteomes" id="UP000092177"/>
    </source>
</evidence>
<dbReference type="KEGG" id="chig:CH63R_14624"/>
<dbReference type="GeneID" id="28873705"/>
<dbReference type="Proteomes" id="UP000092177">
    <property type="component" value="Chromosome 12"/>
</dbReference>
<dbReference type="EMBL" id="LTAN01000012">
    <property type="protein sequence ID" value="OBR02052.1"/>
    <property type="molecule type" value="Genomic_DNA"/>
</dbReference>
<keyword evidence="3" id="KW-1185">Reference proteome</keyword>
<reference evidence="3" key="1">
    <citation type="journal article" date="2017" name="BMC Genomics">
        <title>Gapless genome assembly of Colletotrichum higginsianum reveals chromosome structure and association of transposable elements with secondary metabolite gene clusters.</title>
        <authorList>
            <person name="Dallery J.-F."/>
            <person name="Lapalu N."/>
            <person name="Zampounis A."/>
            <person name="Pigne S."/>
            <person name="Luyten I."/>
            <person name="Amselem J."/>
            <person name="Wittenberg A.H.J."/>
            <person name="Zhou S."/>
            <person name="de Queiroz M.V."/>
            <person name="Robin G.P."/>
            <person name="Auger A."/>
            <person name="Hainaut M."/>
            <person name="Henrissat B."/>
            <person name="Kim K.-T."/>
            <person name="Lee Y.-H."/>
            <person name="Lespinet O."/>
            <person name="Schwartz D.C."/>
            <person name="Thon M.R."/>
            <person name="O'Connell R.J."/>
        </authorList>
    </citation>
    <scope>NUCLEOTIDE SEQUENCE [LARGE SCALE GENOMIC DNA]</scope>
    <source>
        <strain evidence="3">IMI 349063</strain>
    </source>
</reference>
<dbReference type="VEuPathDB" id="FungiDB:CH63R_14624"/>
<feature type="region of interest" description="Disordered" evidence="1">
    <location>
        <begin position="371"/>
        <end position="406"/>
    </location>
</feature>
<dbReference type="AlphaFoldDB" id="A0A1B7XQK7"/>
<evidence type="ECO:0000256" key="1">
    <source>
        <dbReference type="SAM" id="MobiDB-lite"/>
    </source>
</evidence>
<organism evidence="2 3">
    <name type="scientific">Colletotrichum higginsianum (strain IMI 349063)</name>
    <name type="common">Crucifer anthracnose fungus</name>
    <dbReference type="NCBI Taxonomy" id="759273"/>
    <lineage>
        <taxon>Eukaryota</taxon>
        <taxon>Fungi</taxon>
        <taxon>Dikarya</taxon>
        <taxon>Ascomycota</taxon>
        <taxon>Pezizomycotina</taxon>
        <taxon>Sordariomycetes</taxon>
        <taxon>Hypocreomycetidae</taxon>
        <taxon>Glomerellales</taxon>
        <taxon>Glomerellaceae</taxon>
        <taxon>Colletotrichum</taxon>
        <taxon>Colletotrichum destructivum species complex</taxon>
    </lineage>
</organism>
<evidence type="ECO:0000313" key="2">
    <source>
        <dbReference type="EMBL" id="OBR02052.1"/>
    </source>
</evidence>
<feature type="compositionally biased region" description="Acidic residues" evidence="1">
    <location>
        <begin position="128"/>
        <end position="138"/>
    </location>
</feature>
<comment type="caution">
    <text evidence="2">The sequence shown here is derived from an EMBL/GenBank/DDBJ whole genome shotgun (WGS) entry which is preliminary data.</text>
</comment>
<dbReference type="RefSeq" id="XP_018150570.1">
    <property type="nucleotide sequence ID" value="XM_018309598.1"/>
</dbReference>
<gene>
    <name evidence="2" type="ORF">CH63R_14624</name>
</gene>
<protein>
    <submittedName>
        <fullName evidence="2">Transposase</fullName>
    </submittedName>
</protein>
<accession>A0A1B7XQK7</accession>